<dbReference type="Proteomes" id="UP001234216">
    <property type="component" value="Unassembled WGS sequence"/>
</dbReference>
<evidence type="ECO:0000256" key="1">
    <source>
        <dbReference type="SAM" id="MobiDB-lite"/>
    </source>
</evidence>
<comment type="caution">
    <text evidence="2">The sequence shown here is derived from an EMBL/GenBank/DDBJ whole genome shotgun (WGS) entry which is preliminary data.</text>
</comment>
<dbReference type="EMBL" id="JAUSZV010000006">
    <property type="protein sequence ID" value="MDQ0913554.1"/>
    <property type="molecule type" value="Genomic_DNA"/>
</dbReference>
<proteinExistence type="predicted"/>
<protein>
    <submittedName>
        <fullName evidence="2">Uncharacterized protein</fullName>
    </submittedName>
</protein>
<sequence>MALSQPDLLRLLEDYYAAPRTLVEDLPPATLSVGLRGVDEGHQAARSGAVRGCPGSGAADGAQGDCTSGTYVATSPTAESGRQADRCRGAVRGDPHREVHREG</sequence>
<name>A0AAW8FUN1_9ACTN</name>
<feature type="compositionally biased region" description="Polar residues" evidence="1">
    <location>
        <begin position="65"/>
        <end position="80"/>
    </location>
</feature>
<feature type="compositionally biased region" description="Basic and acidic residues" evidence="1">
    <location>
        <begin position="82"/>
        <end position="103"/>
    </location>
</feature>
<feature type="region of interest" description="Disordered" evidence="1">
    <location>
        <begin position="47"/>
        <end position="103"/>
    </location>
</feature>
<accession>A0AAW8FUN1</accession>
<organism evidence="2 3">
    <name type="scientific">Streptomyces canus</name>
    <dbReference type="NCBI Taxonomy" id="58343"/>
    <lineage>
        <taxon>Bacteria</taxon>
        <taxon>Bacillati</taxon>
        <taxon>Actinomycetota</taxon>
        <taxon>Actinomycetes</taxon>
        <taxon>Kitasatosporales</taxon>
        <taxon>Streptomycetaceae</taxon>
        <taxon>Streptomyces</taxon>
        <taxon>Streptomyces aurantiacus group</taxon>
    </lineage>
</organism>
<evidence type="ECO:0000313" key="2">
    <source>
        <dbReference type="EMBL" id="MDQ0913554.1"/>
    </source>
</evidence>
<dbReference type="AlphaFoldDB" id="A0AAW8FUN1"/>
<gene>
    <name evidence="2" type="ORF">QFZ22_009626</name>
</gene>
<reference evidence="2" key="1">
    <citation type="submission" date="2023-07" db="EMBL/GenBank/DDBJ databases">
        <title>Comparative genomics of wheat-associated soil bacteria to identify genetic determinants of phenazine resistance.</title>
        <authorList>
            <person name="Mouncey N."/>
        </authorList>
    </citation>
    <scope>NUCLEOTIDE SEQUENCE</scope>
    <source>
        <strain evidence="2">V4I22</strain>
    </source>
</reference>
<evidence type="ECO:0000313" key="3">
    <source>
        <dbReference type="Proteomes" id="UP001234216"/>
    </source>
</evidence>